<feature type="compositionally biased region" description="Polar residues" evidence="1">
    <location>
        <begin position="65"/>
        <end position="78"/>
    </location>
</feature>
<dbReference type="AlphaFoldDB" id="A0AA38XCL6"/>
<sequence>MYLVVRVDGPQIINREATSSPKPVWEDANGNKMTLKKVWADANGKELNDEEYHDRKRRMRERQGGVSTTPEATTSSCCGSKKVKEEPQSPQPLSTGGCRHRQNIEKQPDSASLTATPAVPNASMSQSWKAACSCGSGCSCLYCPDHPNNATSINHTQQQVKNLAEQAYSEFDGLMPVSFMQENDSTSCMGGRPTFFLSRTPNVSQQQLEQYFPESSDPNAIYLRYPISQHSWTNQPASSHCSHIPSPTTVMAMTPDPSESYVEPLPDLSQQSLDYDFLPNDTNGTWDFSGGQFGGSSFSWMDFDASRGTDYNIGQATVASAMDGGIFSISQALPGQQIPEISVNVDAMMSPAHLNGLPVTLENSQYPVSSTRFDPQNSFVDFTSADGQTNQANFAKSNGAVPQGQSEQALFDTGSMNMTHQTAQSLRAPQSQLNTGLVGSHYSTPISWDQFDSLNEDPTNGNLATTSMASSPQLVSRV</sequence>
<feature type="region of interest" description="Disordered" evidence="1">
    <location>
        <begin position="41"/>
        <end position="118"/>
    </location>
</feature>
<keyword evidence="3" id="KW-1185">Reference proteome</keyword>
<gene>
    <name evidence="2" type="ORF">H2204_015298</name>
</gene>
<proteinExistence type="predicted"/>
<evidence type="ECO:0000313" key="3">
    <source>
        <dbReference type="Proteomes" id="UP001172681"/>
    </source>
</evidence>
<accession>A0AA38XCL6</accession>
<organism evidence="2 3">
    <name type="scientific">Knufia peltigerae</name>
    <dbReference type="NCBI Taxonomy" id="1002370"/>
    <lineage>
        <taxon>Eukaryota</taxon>
        <taxon>Fungi</taxon>
        <taxon>Dikarya</taxon>
        <taxon>Ascomycota</taxon>
        <taxon>Pezizomycotina</taxon>
        <taxon>Eurotiomycetes</taxon>
        <taxon>Chaetothyriomycetidae</taxon>
        <taxon>Chaetothyriales</taxon>
        <taxon>Trichomeriaceae</taxon>
        <taxon>Knufia</taxon>
    </lineage>
</organism>
<evidence type="ECO:0000256" key="1">
    <source>
        <dbReference type="SAM" id="MobiDB-lite"/>
    </source>
</evidence>
<protein>
    <submittedName>
        <fullName evidence="2">Uncharacterized protein</fullName>
    </submittedName>
</protein>
<name>A0AA38XCL6_9EURO</name>
<dbReference type="EMBL" id="JAPDRN010000233">
    <property type="protein sequence ID" value="KAJ9610992.1"/>
    <property type="molecule type" value="Genomic_DNA"/>
</dbReference>
<evidence type="ECO:0000313" key="2">
    <source>
        <dbReference type="EMBL" id="KAJ9610992.1"/>
    </source>
</evidence>
<dbReference type="Proteomes" id="UP001172681">
    <property type="component" value="Unassembled WGS sequence"/>
</dbReference>
<comment type="caution">
    <text evidence="2">The sequence shown here is derived from an EMBL/GenBank/DDBJ whole genome shotgun (WGS) entry which is preliminary data.</text>
</comment>
<feature type="region of interest" description="Disordered" evidence="1">
    <location>
        <begin position="454"/>
        <end position="478"/>
    </location>
</feature>
<feature type="compositionally biased region" description="Basic and acidic residues" evidence="1">
    <location>
        <begin position="43"/>
        <end position="54"/>
    </location>
</feature>
<reference evidence="2" key="1">
    <citation type="submission" date="2022-10" db="EMBL/GenBank/DDBJ databases">
        <title>Culturing micro-colonial fungi from biological soil crusts in the Mojave desert and describing Neophaeococcomyces mojavensis, and introducing the new genera and species Taxawa tesnikishii.</title>
        <authorList>
            <person name="Kurbessoian T."/>
            <person name="Stajich J.E."/>
        </authorList>
    </citation>
    <scope>NUCLEOTIDE SEQUENCE</scope>
    <source>
        <strain evidence="2">TK_35</strain>
    </source>
</reference>